<name>H8GA40_9PSEU</name>
<keyword evidence="2" id="KW-0472">Membrane</keyword>
<dbReference type="OrthoDB" id="4965292at2"/>
<accession>H8GA40</accession>
<evidence type="ECO:0000256" key="2">
    <source>
        <dbReference type="SAM" id="Phobius"/>
    </source>
</evidence>
<evidence type="ECO:0000313" key="4">
    <source>
        <dbReference type="Proteomes" id="UP000004705"/>
    </source>
</evidence>
<gene>
    <name evidence="3" type="ORF">SacazDRAFT_01643</name>
</gene>
<keyword evidence="4" id="KW-1185">Reference proteome</keyword>
<sequence>MTTPYPQHPDPQWAHPQQWSPQPPRRNRLVWWTLGSLAAVAGIAVALVLLLIPGDITVRGTMTVYGYSSLGYGDIHDGAQVEVVNSQRDVIATGTLTDIGGGEFTFVIREVPAGEGRYGVTVGRETRGVIWADESGVSDAGTLYFALTLGDPSDASSFNF</sequence>
<keyword evidence="2" id="KW-0812">Transmembrane</keyword>
<dbReference type="EMBL" id="CM001466">
    <property type="protein sequence ID" value="EHY88567.1"/>
    <property type="molecule type" value="Genomic_DNA"/>
</dbReference>
<dbReference type="AlphaFoldDB" id="H8GA40"/>
<evidence type="ECO:0000256" key="1">
    <source>
        <dbReference type="SAM" id="MobiDB-lite"/>
    </source>
</evidence>
<feature type="transmembrane region" description="Helical" evidence="2">
    <location>
        <begin position="29"/>
        <end position="52"/>
    </location>
</feature>
<proteinExistence type="predicted"/>
<protein>
    <submittedName>
        <fullName evidence="3">Uncharacterized protein</fullName>
    </submittedName>
</protein>
<evidence type="ECO:0000313" key="3">
    <source>
        <dbReference type="EMBL" id="EHY88567.1"/>
    </source>
</evidence>
<feature type="region of interest" description="Disordered" evidence="1">
    <location>
        <begin position="1"/>
        <end position="23"/>
    </location>
</feature>
<keyword evidence="2" id="KW-1133">Transmembrane helix</keyword>
<reference evidence="3 4" key="1">
    <citation type="journal article" date="2012" name="Stand. Genomic Sci.">
        <title>Genome sequence of the soil bacterium Saccharomonospora azurea type strain (NA-128(T)).</title>
        <authorList>
            <person name="Klenk H.P."/>
            <person name="Held B."/>
            <person name="Lucas S."/>
            <person name="Lapidus A."/>
            <person name="Copeland A."/>
            <person name="Hammon N."/>
            <person name="Pitluck S."/>
            <person name="Goodwin L.A."/>
            <person name="Han C."/>
            <person name="Tapia R."/>
            <person name="Brambilla E.M."/>
            <person name="Potter G."/>
            <person name="Land M."/>
            <person name="Ivanova N."/>
            <person name="Rohde M."/>
            <person name="Goker M."/>
            <person name="Detter J.C."/>
            <person name="Kyrpides N.C."/>
            <person name="Woyke T."/>
        </authorList>
    </citation>
    <scope>NUCLEOTIDE SEQUENCE [LARGE SCALE GENOMIC DNA]</scope>
    <source>
        <strain evidence="3 4">NA-128</strain>
    </source>
</reference>
<organism evidence="3 4">
    <name type="scientific">Saccharomonospora azurea NA-128</name>
    <dbReference type="NCBI Taxonomy" id="882081"/>
    <lineage>
        <taxon>Bacteria</taxon>
        <taxon>Bacillati</taxon>
        <taxon>Actinomycetota</taxon>
        <taxon>Actinomycetes</taxon>
        <taxon>Pseudonocardiales</taxon>
        <taxon>Pseudonocardiaceae</taxon>
        <taxon>Saccharomonospora</taxon>
    </lineage>
</organism>
<dbReference type="HOGENOM" id="CLU_1650893_0_0_11"/>
<dbReference type="RefSeq" id="WP_005440392.1">
    <property type="nucleotide sequence ID" value="NZ_CM001466.1"/>
</dbReference>
<dbReference type="Proteomes" id="UP000004705">
    <property type="component" value="Chromosome"/>
</dbReference>